<dbReference type="PANTHER" id="PTHR10272:SF0">
    <property type="entry name" value="PLATELET-ACTIVATING FACTOR ACETYLHYDROLASE"/>
    <property type="match status" value="1"/>
</dbReference>
<dbReference type="Proteomes" id="UP000253303">
    <property type="component" value="Unassembled WGS sequence"/>
</dbReference>
<dbReference type="AlphaFoldDB" id="A0A366M5Q2"/>
<evidence type="ECO:0000256" key="1">
    <source>
        <dbReference type="ARBA" id="ARBA00022801"/>
    </source>
</evidence>
<protein>
    <submittedName>
        <fullName evidence="4">Alpha/beta hydrolase</fullName>
    </submittedName>
</protein>
<gene>
    <name evidence="4" type="ORF">DP939_07375</name>
</gene>
<organism evidence="4 5">
    <name type="scientific">Spongiactinospora rosea</name>
    <dbReference type="NCBI Taxonomy" id="2248750"/>
    <lineage>
        <taxon>Bacteria</taxon>
        <taxon>Bacillati</taxon>
        <taxon>Actinomycetota</taxon>
        <taxon>Actinomycetes</taxon>
        <taxon>Streptosporangiales</taxon>
        <taxon>Streptosporangiaceae</taxon>
        <taxon>Spongiactinospora</taxon>
    </lineage>
</organism>
<evidence type="ECO:0000313" key="5">
    <source>
        <dbReference type="Proteomes" id="UP000253303"/>
    </source>
</evidence>
<dbReference type="GO" id="GO:0016042">
    <property type="term" value="P:lipid catabolic process"/>
    <property type="evidence" value="ECO:0007669"/>
    <property type="project" value="UniProtKB-KW"/>
</dbReference>
<evidence type="ECO:0000313" key="4">
    <source>
        <dbReference type="EMBL" id="RBQ20879.1"/>
    </source>
</evidence>
<evidence type="ECO:0000256" key="2">
    <source>
        <dbReference type="ARBA" id="ARBA00022963"/>
    </source>
</evidence>
<dbReference type="GO" id="GO:0003847">
    <property type="term" value="F:1-alkyl-2-acetylglycerophosphocholine esterase activity"/>
    <property type="evidence" value="ECO:0007669"/>
    <property type="project" value="TreeGrafter"/>
</dbReference>
<accession>A0A366M5Q2</accession>
<keyword evidence="3" id="KW-0443">Lipid metabolism</keyword>
<sequence length="399" mass="42876">MTYALRRDAGGRTRTGGNALKTIRRIGVAVAGLVTALALAVPAGAASRSGGDPITLPAPTGPHPVGWEELHLVDRDRPDPWAPPAPRELMVSVWYPAAAARGAAVPYATAEESRLLLEQMEGTDGLPPDTLTRVRTHARAGAPPLRARHRLPLVVLSPGLTDPRWMLTSLAEDLASRGYVVAGVDHPYEAAAVTFPDGRVATCRVCDGGDQGEKVVAGRVQDFAFVLDRLKGHTRYGRMIDHGRIAAVGHSIGGAAAAAAMLADRRIDAGIDMDGSFRPPLARDLARPFLMLAADAHGKHGGNWNDTWAHLTGWRRWLNVPGMAHRSPSDVPFIAEALGLRTQALPGARCVWIVREYVAAFADRHLRHRNRPLLNGPSPRFPEVHFVGPATARTPSAHR</sequence>
<keyword evidence="5" id="KW-1185">Reference proteome</keyword>
<comment type="caution">
    <text evidence="4">The sequence shown here is derived from an EMBL/GenBank/DDBJ whole genome shotgun (WGS) entry which is preliminary data.</text>
</comment>
<dbReference type="Pfam" id="PF03403">
    <property type="entry name" value="PAF-AH_p_II"/>
    <property type="match status" value="2"/>
</dbReference>
<proteinExistence type="predicted"/>
<dbReference type="InterPro" id="IPR029058">
    <property type="entry name" value="AB_hydrolase_fold"/>
</dbReference>
<reference evidence="4 5" key="1">
    <citation type="submission" date="2018-06" db="EMBL/GenBank/DDBJ databases">
        <title>Sphaerisporangium craniellae sp. nov., isolated from a marine sponge in the South China Sea.</title>
        <authorList>
            <person name="Li L."/>
        </authorList>
    </citation>
    <scope>NUCLEOTIDE SEQUENCE [LARGE SCALE GENOMIC DNA]</scope>
    <source>
        <strain evidence="4 5">LHW63015</strain>
    </source>
</reference>
<dbReference type="SUPFAM" id="SSF53474">
    <property type="entry name" value="alpha/beta-Hydrolases"/>
    <property type="match status" value="1"/>
</dbReference>
<dbReference type="Gene3D" id="3.40.50.1820">
    <property type="entry name" value="alpha/beta hydrolase"/>
    <property type="match status" value="1"/>
</dbReference>
<name>A0A366M5Q2_9ACTN</name>
<dbReference type="EMBL" id="QMEY01000002">
    <property type="protein sequence ID" value="RBQ20879.1"/>
    <property type="molecule type" value="Genomic_DNA"/>
</dbReference>
<evidence type="ECO:0000256" key="3">
    <source>
        <dbReference type="ARBA" id="ARBA00023098"/>
    </source>
</evidence>
<dbReference type="OrthoDB" id="569821at2"/>
<keyword evidence="1 4" id="KW-0378">Hydrolase</keyword>
<keyword evidence="2" id="KW-0442">Lipid degradation</keyword>
<dbReference type="PANTHER" id="PTHR10272">
    <property type="entry name" value="PLATELET-ACTIVATING FACTOR ACETYLHYDROLASE"/>
    <property type="match status" value="1"/>
</dbReference>